<feature type="domain" description="SLH" evidence="3">
    <location>
        <begin position="922"/>
        <end position="981"/>
    </location>
</feature>
<dbReference type="PANTHER" id="PTHR43308:SF1">
    <property type="entry name" value="OUTER MEMBRANE PROTEIN ALPHA"/>
    <property type="match status" value="1"/>
</dbReference>
<feature type="compositionally biased region" description="Pro residues" evidence="1">
    <location>
        <begin position="667"/>
        <end position="684"/>
    </location>
</feature>
<dbReference type="PROSITE" id="PS51272">
    <property type="entry name" value="SLH"/>
    <property type="match status" value="3"/>
</dbReference>
<dbReference type="Gene3D" id="2.120.10.30">
    <property type="entry name" value="TolB, C-terminal domain"/>
    <property type="match status" value="1"/>
</dbReference>
<dbReference type="OrthoDB" id="663332at2"/>
<dbReference type="AlphaFoldDB" id="A0A4P8XGE6"/>
<evidence type="ECO:0000256" key="1">
    <source>
        <dbReference type="SAM" id="MobiDB-lite"/>
    </source>
</evidence>
<dbReference type="SUPFAM" id="SSF63829">
    <property type="entry name" value="Calcium-dependent phosphotriesterase"/>
    <property type="match status" value="1"/>
</dbReference>
<gene>
    <name evidence="4" type="ORF">E6C60_0801</name>
</gene>
<feature type="domain" description="SLH" evidence="3">
    <location>
        <begin position="982"/>
        <end position="1045"/>
    </location>
</feature>
<protein>
    <recommendedName>
        <fullName evidence="3">SLH domain-containing protein</fullName>
    </recommendedName>
</protein>
<keyword evidence="5" id="KW-1185">Reference proteome</keyword>
<dbReference type="RefSeq" id="WP_138224643.1">
    <property type="nucleotide sequence ID" value="NZ_CP040396.1"/>
</dbReference>
<evidence type="ECO:0000259" key="3">
    <source>
        <dbReference type="PROSITE" id="PS51272"/>
    </source>
</evidence>
<dbReference type="Proteomes" id="UP000300879">
    <property type="component" value="Chromosome"/>
</dbReference>
<dbReference type="InterPro" id="IPR011042">
    <property type="entry name" value="6-blade_b-propeller_TolB-like"/>
</dbReference>
<proteinExistence type="predicted"/>
<feature type="compositionally biased region" description="Low complexity" evidence="1">
    <location>
        <begin position="685"/>
        <end position="695"/>
    </location>
</feature>
<evidence type="ECO:0000256" key="2">
    <source>
        <dbReference type="SAM" id="SignalP"/>
    </source>
</evidence>
<dbReference type="Gene3D" id="2.60.40.10">
    <property type="entry name" value="Immunoglobulins"/>
    <property type="match status" value="1"/>
</dbReference>
<dbReference type="KEGG" id="palo:E6C60_0801"/>
<name>A0A4P8XGE6_9BACL</name>
<dbReference type="InterPro" id="IPR051465">
    <property type="entry name" value="Cell_Envelope_Struct_Comp"/>
</dbReference>
<sequence>MKQQKWLVWMLISLMVFSMFPSSVSEADSMDNPFLNAVEVEVDRDDHVYVRTHNGQTGFLKKVDRTTSVVTDVYADVAAFTVDGAGNIYIVKETNGDLLKIDTNQHETHIATDIPPKFTGVTGNGVFYYINNNTVHSIDTRESDPQPQPVPEIPADGVRAMSTGGDGNVYVIATGDQNDYNLYTITDMSITHKTLTSSEQFVDFMYPAMTVDKQGQVYITNKDGPPALWKVRNNGFLETAFPERNIPSIEQSVAIDSNNILYVTRWDNQYNSKIVKTIDEQGKVAAYEPHKVPVYDPVAEANNAASYSAMRAVLEHPATGNALDTDIAQFLDESIREVYGFLMKGWTYNNLSDTSKNLIADNLVSFKEYTNYESVDEIRSDFEETLPLMMILFLPIESDDHGIVAASLELSLSMLELVTEEHPLNDIQYKVVAQRLIDNQPYVYEDIIPMNTDVEKDNIIRVFFGSHIPAVAPLGDVLINKGDSVTIDYSNVYPGGILTAVAEDQDLSAVTVSNNTGSAFDIKGLTETRAAAITITYRDTAGHELFSGNMSAGVLAEPVYRIGELADLTAKSVTAGYASGTQETKSAVVRNTGTEALENLKVALTAGDVDDFELTPVEQVLQPGEEGSFTVKAKDGLAAGTYMATITLTADHLSSVTLNVKQVVHPQPAPPAPNPPATLPPVETPPSTSVPSQPGSQAVEVLVNGKVEKAGTLIQSTAGNRSVATVVVDPEKLNEKLAAEGDHAIVTIPVPGKASLVIGELNGQMVKNMEQKQAIIQIQTDKAAYTIPAGQINMDAISNQIGQEVKLSDIKIQISMADAHEDMKQAVQQAAADGGFSIAVPPVDFSIQASYQEKIVDIQSFDTYVERSLKLPAGVDPSQITTGIVIDVDGSIRHVPTKVVEANGGYSVVMNSLTNSTYAVIWHPVEFSDTAEHWSKDAVHDMGSRMIVNGTGKGVFSPNQEITRAELAAIMVQALGLKAEEGSTAFADVEASAWYAGAVEAAFQYGLISGFQDGLFHPTDKVTREQAMVMLSRAMTLTGLYENVEQQHVKEILAHFADGAQIADWAKSQAANALQAGIIHGKGGQKLAPKDAITRAEAAAIVQRLLQESGLI</sequence>
<evidence type="ECO:0000313" key="5">
    <source>
        <dbReference type="Proteomes" id="UP000300879"/>
    </source>
</evidence>
<accession>A0A4P8XGE6</accession>
<feature type="region of interest" description="Disordered" evidence="1">
    <location>
        <begin position="665"/>
        <end position="695"/>
    </location>
</feature>
<dbReference type="InterPro" id="IPR001119">
    <property type="entry name" value="SLH_dom"/>
</dbReference>
<dbReference type="Pfam" id="PF00395">
    <property type="entry name" value="SLH"/>
    <property type="match status" value="3"/>
</dbReference>
<reference evidence="4 5" key="1">
    <citation type="submission" date="2019-05" db="EMBL/GenBank/DDBJ databases">
        <authorList>
            <person name="Chen C."/>
        </authorList>
    </citation>
    <scope>NUCLEOTIDE SEQUENCE [LARGE SCALE GENOMIC DNA]</scope>
    <source>
        <strain evidence="4 5">HB172198</strain>
    </source>
</reference>
<organism evidence="4 5">
    <name type="scientific">Paenibacillus algicola</name>
    <dbReference type="NCBI Taxonomy" id="2565926"/>
    <lineage>
        <taxon>Bacteria</taxon>
        <taxon>Bacillati</taxon>
        <taxon>Bacillota</taxon>
        <taxon>Bacilli</taxon>
        <taxon>Bacillales</taxon>
        <taxon>Paenibacillaceae</taxon>
        <taxon>Paenibacillus</taxon>
    </lineage>
</organism>
<feature type="domain" description="SLH" evidence="3">
    <location>
        <begin position="1053"/>
        <end position="1112"/>
    </location>
</feature>
<feature type="chain" id="PRO_5038948478" description="SLH domain-containing protein" evidence="2">
    <location>
        <begin position="28"/>
        <end position="1112"/>
    </location>
</feature>
<feature type="signal peptide" evidence="2">
    <location>
        <begin position="1"/>
        <end position="27"/>
    </location>
</feature>
<dbReference type="PANTHER" id="PTHR43308">
    <property type="entry name" value="OUTER MEMBRANE PROTEIN ALPHA-RELATED"/>
    <property type="match status" value="1"/>
</dbReference>
<evidence type="ECO:0000313" key="4">
    <source>
        <dbReference type="EMBL" id="QCT01522.1"/>
    </source>
</evidence>
<dbReference type="EMBL" id="CP040396">
    <property type="protein sequence ID" value="QCT01522.1"/>
    <property type="molecule type" value="Genomic_DNA"/>
</dbReference>
<dbReference type="InterPro" id="IPR013783">
    <property type="entry name" value="Ig-like_fold"/>
</dbReference>
<keyword evidence="2" id="KW-0732">Signal</keyword>